<dbReference type="SUPFAM" id="SSF50129">
    <property type="entry name" value="GroES-like"/>
    <property type="match status" value="1"/>
</dbReference>
<dbReference type="AlphaFoldDB" id="A0AAU7CVW5"/>
<sequence>MDWKVLSGQLPGWKPGHTPGVDAAGVVVAAGEEASIAVGTRVAYHCDLQRPGSFAAHTVVD</sequence>
<dbReference type="InterPro" id="IPR013154">
    <property type="entry name" value="ADH-like_N"/>
</dbReference>
<organism evidence="2">
    <name type="scientific">Edaphobacter paludis</name>
    <dbReference type="NCBI Taxonomy" id="3035702"/>
    <lineage>
        <taxon>Bacteria</taxon>
        <taxon>Pseudomonadati</taxon>
        <taxon>Acidobacteriota</taxon>
        <taxon>Terriglobia</taxon>
        <taxon>Terriglobales</taxon>
        <taxon>Acidobacteriaceae</taxon>
        <taxon>Edaphobacter</taxon>
    </lineage>
</organism>
<evidence type="ECO:0000259" key="1">
    <source>
        <dbReference type="Pfam" id="PF08240"/>
    </source>
</evidence>
<dbReference type="Gene3D" id="3.90.180.10">
    <property type="entry name" value="Medium-chain alcohol dehydrogenases, catalytic domain"/>
    <property type="match status" value="1"/>
</dbReference>
<protein>
    <recommendedName>
        <fullName evidence="1">Alcohol dehydrogenase-like N-terminal domain-containing protein</fullName>
    </recommendedName>
</protein>
<dbReference type="Pfam" id="PF08240">
    <property type="entry name" value="ADH_N"/>
    <property type="match status" value="1"/>
</dbReference>
<reference evidence="2" key="1">
    <citation type="submission" date="2023-03" db="EMBL/GenBank/DDBJ databases">
        <title>Edaphobacter sp.</title>
        <authorList>
            <person name="Huber K.J."/>
            <person name="Papendorf J."/>
            <person name="Pilke C."/>
            <person name="Bunk B."/>
            <person name="Sproeer C."/>
            <person name="Pester M."/>
        </authorList>
    </citation>
    <scope>NUCLEOTIDE SEQUENCE</scope>
    <source>
        <strain evidence="2">DSM 109919</strain>
    </source>
</reference>
<dbReference type="KEGG" id="epl:P4G45_14235"/>
<proteinExistence type="predicted"/>
<evidence type="ECO:0000313" key="2">
    <source>
        <dbReference type="EMBL" id="XBH09634.1"/>
    </source>
</evidence>
<name>A0AAU7CVW5_9BACT</name>
<feature type="domain" description="Alcohol dehydrogenase-like N-terminal" evidence="1">
    <location>
        <begin position="2"/>
        <end position="53"/>
    </location>
</feature>
<dbReference type="EMBL" id="CP121194">
    <property type="protein sequence ID" value="XBH09634.1"/>
    <property type="molecule type" value="Genomic_DNA"/>
</dbReference>
<gene>
    <name evidence="2" type="ORF">P4G45_14235</name>
</gene>
<dbReference type="RefSeq" id="WP_373695287.1">
    <property type="nucleotide sequence ID" value="NZ_CP121194.1"/>
</dbReference>
<dbReference type="InterPro" id="IPR011032">
    <property type="entry name" value="GroES-like_sf"/>
</dbReference>
<accession>A0AAU7CVW5</accession>